<keyword evidence="4" id="KW-1185">Reference proteome</keyword>
<evidence type="ECO:0000313" key="4">
    <source>
        <dbReference type="Proteomes" id="UP000241394"/>
    </source>
</evidence>
<gene>
    <name evidence="3" type="ORF">CEY00_Acc00265</name>
</gene>
<dbReference type="NCBIfam" id="TIGR01640">
    <property type="entry name" value="F_box_assoc_1"/>
    <property type="match status" value="1"/>
</dbReference>
<dbReference type="Gramene" id="PSS35880">
    <property type="protein sequence ID" value="PSS35880"/>
    <property type="gene ID" value="CEY00_Acc00265"/>
</dbReference>
<dbReference type="AlphaFoldDB" id="A0A2R6S0T7"/>
<name>A0A2R6S0T7_ACTCC</name>
<evidence type="ECO:0000259" key="2">
    <source>
        <dbReference type="Pfam" id="PF07734"/>
    </source>
</evidence>
<dbReference type="EMBL" id="NKQK01000001">
    <property type="protein sequence ID" value="PSS35880.1"/>
    <property type="molecule type" value="Genomic_DNA"/>
</dbReference>
<comment type="caution">
    <text evidence="3">The sequence shown here is derived from an EMBL/GenBank/DDBJ whole genome shotgun (WGS) entry which is preliminary data.</text>
</comment>
<accession>A0A2R6S0T7</accession>
<evidence type="ECO:0000256" key="1">
    <source>
        <dbReference type="SAM" id="MobiDB-lite"/>
    </source>
</evidence>
<dbReference type="InParanoid" id="A0A2R6S0T7"/>
<dbReference type="OrthoDB" id="591557at2759"/>
<evidence type="ECO:0000313" key="3">
    <source>
        <dbReference type="EMBL" id="PSS35880.1"/>
    </source>
</evidence>
<feature type="region of interest" description="Disordered" evidence="1">
    <location>
        <begin position="1"/>
        <end position="44"/>
    </location>
</feature>
<proteinExistence type="predicted"/>
<feature type="compositionally biased region" description="Polar residues" evidence="1">
    <location>
        <begin position="14"/>
        <end position="32"/>
    </location>
</feature>
<dbReference type="Pfam" id="PF07734">
    <property type="entry name" value="FBA_1"/>
    <property type="match status" value="1"/>
</dbReference>
<dbReference type="Proteomes" id="UP000241394">
    <property type="component" value="Chromosome LG1"/>
</dbReference>
<sequence length="253" mass="29074">MQKTLNNREGGKHISSNGIPSRNPSTAETPQRTRIRHPLATPSSVPAPVQGSYCLTKMQNLLSADLQFKKRFLGHDKGPSLFHFVPQKGGPLNGNLHWVMNSNELRSWVIVHFDFSKEKFMELPWPSFGDERIETYLVVLRGYLCSCRFGDQKQVEIWAMKEYGKKESWTNLVVIPNMIETSILFNFKPLFIMENSEIVLEVESREIVIYSPNDGKYRSLKRYDIGCRAIPYVENLLLLNGEGEIGRQHQAYP</sequence>
<organism evidence="3 4">
    <name type="scientific">Actinidia chinensis var. chinensis</name>
    <name type="common">Chinese soft-hair kiwi</name>
    <dbReference type="NCBI Taxonomy" id="1590841"/>
    <lineage>
        <taxon>Eukaryota</taxon>
        <taxon>Viridiplantae</taxon>
        <taxon>Streptophyta</taxon>
        <taxon>Embryophyta</taxon>
        <taxon>Tracheophyta</taxon>
        <taxon>Spermatophyta</taxon>
        <taxon>Magnoliopsida</taxon>
        <taxon>eudicotyledons</taxon>
        <taxon>Gunneridae</taxon>
        <taxon>Pentapetalae</taxon>
        <taxon>asterids</taxon>
        <taxon>Ericales</taxon>
        <taxon>Actinidiaceae</taxon>
        <taxon>Actinidia</taxon>
    </lineage>
</organism>
<reference evidence="4" key="2">
    <citation type="journal article" date="2018" name="BMC Genomics">
        <title>A manually annotated Actinidia chinensis var. chinensis (kiwifruit) genome highlights the challenges associated with draft genomes and gene prediction in plants.</title>
        <authorList>
            <person name="Pilkington S.M."/>
            <person name="Crowhurst R."/>
            <person name="Hilario E."/>
            <person name="Nardozza S."/>
            <person name="Fraser L."/>
            <person name="Peng Y."/>
            <person name="Gunaseelan K."/>
            <person name="Simpson R."/>
            <person name="Tahir J."/>
            <person name="Deroles S.C."/>
            <person name="Templeton K."/>
            <person name="Luo Z."/>
            <person name="Davy M."/>
            <person name="Cheng C."/>
            <person name="McNeilage M."/>
            <person name="Scaglione D."/>
            <person name="Liu Y."/>
            <person name="Zhang Q."/>
            <person name="Datson P."/>
            <person name="De Silva N."/>
            <person name="Gardiner S.E."/>
            <person name="Bassett H."/>
            <person name="Chagne D."/>
            <person name="McCallum J."/>
            <person name="Dzierzon H."/>
            <person name="Deng C."/>
            <person name="Wang Y.Y."/>
            <person name="Barron L."/>
            <person name="Manako K."/>
            <person name="Bowen J."/>
            <person name="Foster T.M."/>
            <person name="Erridge Z.A."/>
            <person name="Tiffin H."/>
            <person name="Waite C.N."/>
            <person name="Davies K.M."/>
            <person name="Grierson E.P."/>
            <person name="Laing W.A."/>
            <person name="Kirk R."/>
            <person name="Chen X."/>
            <person name="Wood M."/>
            <person name="Montefiori M."/>
            <person name="Brummell D.A."/>
            <person name="Schwinn K.E."/>
            <person name="Catanach A."/>
            <person name="Fullerton C."/>
            <person name="Li D."/>
            <person name="Meiyalaghan S."/>
            <person name="Nieuwenhuizen N."/>
            <person name="Read N."/>
            <person name="Prakash R."/>
            <person name="Hunter D."/>
            <person name="Zhang H."/>
            <person name="McKenzie M."/>
            <person name="Knabel M."/>
            <person name="Harris A."/>
            <person name="Allan A.C."/>
            <person name="Gleave A."/>
            <person name="Chen A."/>
            <person name="Janssen B.J."/>
            <person name="Plunkett B."/>
            <person name="Ampomah-Dwamena C."/>
            <person name="Voogd C."/>
            <person name="Leif D."/>
            <person name="Lafferty D."/>
            <person name="Souleyre E.J.F."/>
            <person name="Varkonyi-Gasic E."/>
            <person name="Gambi F."/>
            <person name="Hanley J."/>
            <person name="Yao J.L."/>
            <person name="Cheung J."/>
            <person name="David K.M."/>
            <person name="Warren B."/>
            <person name="Marsh K."/>
            <person name="Snowden K.C."/>
            <person name="Lin-Wang K."/>
            <person name="Brian L."/>
            <person name="Martinez-Sanchez M."/>
            <person name="Wang M."/>
            <person name="Ileperuma N."/>
            <person name="Macnee N."/>
            <person name="Campin R."/>
            <person name="McAtee P."/>
            <person name="Drummond R.S.M."/>
            <person name="Espley R.V."/>
            <person name="Ireland H.S."/>
            <person name="Wu R."/>
            <person name="Atkinson R.G."/>
            <person name="Karunairetnam S."/>
            <person name="Bulley S."/>
            <person name="Chunkath S."/>
            <person name="Hanley Z."/>
            <person name="Storey R."/>
            <person name="Thrimawithana A.H."/>
            <person name="Thomson S."/>
            <person name="David C."/>
            <person name="Testolin R."/>
            <person name="Huang H."/>
            <person name="Hellens R.P."/>
            <person name="Schaffer R.J."/>
        </authorList>
    </citation>
    <scope>NUCLEOTIDE SEQUENCE [LARGE SCALE GENOMIC DNA]</scope>
    <source>
        <strain evidence="4">cv. Red5</strain>
    </source>
</reference>
<protein>
    <submittedName>
        <fullName evidence="3">F-box protein</fullName>
    </submittedName>
</protein>
<dbReference type="InterPro" id="IPR017451">
    <property type="entry name" value="F-box-assoc_interact_dom"/>
</dbReference>
<dbReference type="InterPro" id="IPR006527">
    <property type="entry name" value="F-box-assoc_dom_typ1"/>
</dbReference>
<reference evidence="3 4" key="1">
    <citation type="submission" date="2017-07" db="EMBL/GenBank/DDBJ databases">
        <title>An improved, manually edited Actinidia chinensis var. chinensis (kiwifruit) genome highlights the challenges associated with draft genomes and gene prediction in plants.</title>
        <authorList>
            <person name="Pilkington S."/>
            <person name="Crowhurst R."/>
            <person name="Hilario E."/>
            <person name="Nardozza S."/>
            <person name="Fraser L."/>
            <person name="Peng Y."/>
            <person name="Gunaseelan K."/>
            <person name="Simpson R."/>
            <person name="Tahir J."/>
            <person name="Deroles S."/>
            <person name="Templeton K."/>
            <person name="Luo Z."/>
            <person name="Davy M."/>
            <person name="Cheng C."/>
            <person name="Mcneilage M."/>
            <person name="Scaglione D."/>
            <person name="Liu Y."/>
            <person name="Zhang Q."/>
            <person name="Datson P."/>
            <person name="De Silva N."/>
            <person name="Gardiner S."/>
            <person name="Bassett H."/>
            <person name="Chagne D."/>
            <person name="Mccallum J."/>
            <person name="Dzierzon H."/>
            <person name="Deng C."/>
            <person name="Wang Y.-Y."/>
            <person name="Barron N."/>
            <person name="Manako K."/>
            <person name="Bowen J."/>
            <person name="Foster T."/>
            <person name="Erridge Z."/>
            <person name="Tiffin H."/>
            <person name="Waite C."/>
            <person name="Davies K."/>
            <person name="Grierson E."/>
            <person name="Laing W."/>
            <person name="Kirk R."/>
            <person name="Chen X."/>
            <person name="Wood M."/>
            <person name="Montefiori M."/>
            <person name="Brummell D."/>
            <person name="Schwinn K."/>
            <person name="Catanach A."/>
            <person name="Fullerton C."/>
            <person name="Li D."/>
            <person name="Meiyalaghan S."/>
            <person name="Nieuwenhuizen N."/>
            <person name="Read N."/>
            <person name="Prakash R."/>
            <person name="Hunter D."/>
            <person name="Zhang H."/>
            <person name="Mckenzie M."/>
            <person name="Knabel M."/>
            <person name="Harris A."/>
            <person name="Allan A."/>
            <person name="Chen A."/>
            <person name="Janssen B."/>
            <person name="Plunkett B."/>
            <person name="Dwamena C."/>
            <person name="Voogd C."/>
            <person name="Leif D."/>
            <person name="Lafferty D."/>
            <person name="Souleyre E."/>
            <person name="Varkonyi-Gasic E."/>
            <person name="Gambi F."/>
            <person name="Hanley J."/>
            <person name="Yao J.-L."/>
            <person name="Cheung J."/>
            <person name="David K."/>
            <person name="Warren B."/>
            <person name="Marsh K."/>
            <person name="Snowden K."/>
            <person name="Lin-Wang K."/>
            <person name="Brian L."/>
            <person name="Martinez-Sanchez M."/>
            <person name="Wang M."/>
            <person name="Ileperuma N."/>
            <person name="Macnee N."/>
            <person name="Campin R."/>
            <person name="Mcatee P."/>
            <person name="Drummond R."/>
            <person name="Espley R."/>
            <person name="Ireland H."/>
            <person name="Wu R."/>
            <person name="Atkinson R."/>
            <person name="Karunairetnam S."/>
            <person name="Bulley S."/>
            <person name="Chunkath S."/>
            <person name="Hanley Z."/>
            <person name="Storey R."/>
            <person name="Thrimawithana A."/>
            <person name="Thomson S."/>
            <person name="David C."/>
            <person name="Testolin R."/>
        </authorList>
    </citation>
    <scope>NUCLEOTIDE SEQUENCE [LARGE SCALE GENOMIC DNA]</scope>
    <source>
        <strain evidence="4">cv. Red5</strain>
        <tissue evidence="3">Young leaf</tissue>
    </source>
</reference>
<feature type="domain" description="F-box associated beta-propeller type 1" evidence="2">
    <location>
        <begin position="85"/>
        <end position="226"/>
    </location>
</feature>